<gene>
    <name evidence="5" type="ORF">ACFOYW_01320</name>
</gene>
<dbReference type="Gene3D" id="3.30.390.10">
    <property type="entry name" value="Enolase-like, N-terminal domain"/>
    <property type="match status" value="1"/>
</dbReference>
<evidence type="ECO:0000256" key="3">
    <source>
        <dbReference type="ARBA" id="ARBA00022842"/>
    </source>
</evidence>
<dbReference type="PANTHER" id="PTHR13794:SF58">
    <property type="entry name" value="MITOCHONDRIAL ENOLASE SUPERFAMILY MEMBER 1"/>
    <property type="match status" value="1"/>
</dbReference>
<evidence type="ECO:0000256" key="2">
    <source>
        <dbReference type="ARBA" id="ARBA00022723"/>
    </source>
</evidence>
<dbReference type="PANTHER" id="PTHR13794">
    <property type="entry name" value="ENOLASE SUPERFAMILY, MANDELATE RACEMASE"/>
    <property type="match status" value="1"/>
</dbReference>
<protein>
    <submittedName>
        <fullName evidence="5">Mandelate racemase/muconate lactonizing enzyme family protein</fullName>
    </submittedName>
</protein>
<dbReference type="SFLD" id="SFLDS00001">
    <property type="entry name" value="Enolase"/>
    <property type="match status" value="1"/>
</dbReference>
<feature type="domain" description="Mandelate racemase/muconate lactonizing enzyme C-terminal" evidence="4">
    <location>
        <begin position="144"/>
        <end position="265"/>
    </location>
</feature>
<dbReference type="EMBL" id="JBHSCN010000002">
    <property type="protein sequence ID" value="MFC4241997.1"/>
    <property type="molecule type" value="Genomic_DNA"/>
</dbReference>
<comment type="caution">
    <text evidence="5">The sequence shown here is derived from an EMBL/GenBank/DDBJ whole genome shotgun (WGS) entry which is preliminary data.</text>
</comment>
<sequence>MRIEALEPISVDFGWRTISYLKVSTDAGIVGWSEFSESFGNPGLAGVITAMSPYVVGRDPRRVELVTHDLAMLVRPARGGVNRQAIAAIENALLDIKARDLDVSVSDMLGGKVRDSIPVYWSHAGFYRLPKFAPYVGVPPLTSYDDARAFAASVRAAGFTGMKTNVLGFGDTGVIGRTNPYARAVATTGRGWDTRMIDQLVATVAAFREGAGDDADIYVDVNFMFDLEGYRRVAAALAPFGLAWLEFDHQDAVGMARVRHEAAMPIGSGEAIYERVGYRPFFEAGAWDAAIVDVLWNGYLESLKIASMAEAYSIPVAPHNFYGHLATAISAHFCAAVPNLHVMELDVDSVAWRDELVVEPPRVENGMLQVPSGPGWGIEIDEAALRRHAPTKESETPWK</sequence>
<dbReference type="CDD" id="cd03316">
    <property type="entry name" value="MR_like"/>
    <property type="match status" value="1"/>
</dbReference>
<dbReference type="Pfam" id="PF13378">
    <property type="entry name" value="MR_MLE_C"/>
    <property type="match status" value="1"/>
</dbReference>
<accession>A0ABV8Q221</accession>
<keyword evidence="6" id="KW-1185">Reference proteome</keyword>
<evidence type="ECO:0000313" key="6">
    <source>
        <dbReference type="Proteomes" id="UP001595900"/>
    </source>
</evidence>
<dbReference type="Pfam" id="PF02746">
    <property type="entry name" value="MR_MLE_N"/>
    <property type="match status" value="1"/>
</dbReference>
<name>A0ABV8Q221_9MICO</name>
<evidence type="ECO:0000313" key="5">
    <source>
        <dbReference type="EMBL" id="MFC4241997.1"/>
    </source>
</evidence>
<dbReference type="InterPro" id="IPR036849">
    <property type="entry name" value="Enolase-like_C_sf"/>
</dbReference>
<evidence type="ECO:0000256" key="1">
    <source>
        <dbReference type="ARBA" id="ARBA00001946"/>
    </source>
</evidence>
<dbReference type="InterPro" id="IPR029017">
    <property type="entry name" value="Enolase-like_N"/>
</dbReference>
<keyword evidence="3" id="KW-0460">Magnesium</keyword>
<dbReference type="RefSeq" id="WP_390226774.1">
    <property type="nucleotide sequence ID" value="NZ_JBHSCN010000002.1"/>
</dbReference>
<dbReference type="Gene3D" id="3.20.20.120">
    <property type="entry name" value="Enolase-like C-terminal domain"/>
    <property type="match status" value="1"/>
</dbReference>
<evidence type="ECO:0000259" key="4">
    <source>
        <dbReference type="SMART" id="SM00922"/>
    </source>
</evidence>
<dbReference type="SUPFAM" id="SSF51604">
    <property type="entry name" value="Enolase C-terminal domain-like"/>
    <property type="match status" value="1"/>
</dbReference>
<organism evidence="5 6">
    <name type="scientific">Gryllotalpicola reticulitermitis</name>
    <dbReference type="NCBI Taxonomy" id="1184153"/>
    <lineage>
        <taxon>Bacteria</taxon>
        <taxon>Bacillati</taxon>
        <taxon>Actinomycetota</taxon>
        <taxon>Actinomycetes</taxon>
        <taxon>Micrococcales</taxon>
        <taxon>Microbacteriaceae</taxon>
        <taxon>Gryllotalpicola</taxon>
    </lineage>
</organism>
<dbReference type="InterPro" id="IPR029065">
    <property type="entry name" value="Enolase_C-like"/>
</dbReference>
<dbReference type="SMART" id="SM00922">
    <property type="entry name" value="MR_MLE"/>
    <property type="match status" value="1"/>
</dbReference>
<dbReference type="InterPro" id="IPR013342">
    <property type="entry name" value="Mandelate_racemase_C"/>
</dbReference>
<keyword evidence="2" id="KW-0479">Metal-binding</keyword>
<proteinExistence type="predicted"/>
<comment type="cofactor">
    <cofactor evidence="1">
        <name>Mg(2+)</name>
        <dbReference type="ChEBI" id="CHEBI:18420"/>
    </cofactor>
</comment>
<dbReference type="InterPro" id="IPR046945">
    <property type="entry name" value="RHMD-like"/>
</dbReference>
<dbReference type="InterPro" id="IPR013341">
    <property type="entry name" value="Mandelate_racemase_N_dom"/>
</dbReference>
<dbReference type="SFLD" id="SFLDG00179">
    <property type="entry name" value="mandelate_racemase"/>
    <property type="match status" value="1"/>
</dbReference>
<reference evidence="6" key="1">
    <citation type="journal article" date="2019" name="Int. J. Syst. Evol. Microbiol.">
        <title>The Global Catalogue of Microorganisms (GCM) 10K type strain sequencing project: providing services to taxonomists for standard genome sequencing and annotation.</title>
        <authorList>
            <consortium name="The Broad Institute Genomics Platform"/>
            <consortium name="The Broad Institute Genome Sequencing Center for Infectious Disease"/>
            <person name="Wu L."/>
            <person name="Ma J."/>
        </authorList>
    </citation>
    <scope>NUCLEOTIDE SEQUENCE [LARGE SCALE GENOMIC DNA]</scope>
    <source>
        <strain evidence="6">CGMCC 1.10363</strain>
    </source>
</reference>
<dbReference type="SUPFAM" id="SSF54826">
    <property type="entry name" value="Enolase N-terminal domain-like"/>
    <property type="match status" value="1"/>
</dbReference>
<dbReference type="Proteomes" id="UP001595900">
    <property type="component" value="Unassembled WGS sequence"/>
</dbReference>